<sequence length="106" mass="11170">MMTKATANRDMYEDGASGIAKTTLENFSELEYLVLCRFTKATVASILPSLSLAESASILGPPPSPMLQLLGRQALVEQETLNVWATVSGTHGGETALKMANVGGTP</sequence>
<evidence type="ECO:0000313" key="1">
    <source>
        <dbReference type="EMBL" id="KAG0426747.1"/>
    </source>
</evidence>
<reference evidence="1 2" key="1">
    <citation type="journal article" date="2020" name="Cell">
        <title>Large-Scale Comparative Analyses of Tick Genomes Elucidate Their Genetic Diversity and Vector Capacities.</title>
        <authorList>
            <consortium name="Tick Genome and Microbiome Consortium (TIGMIC)"/>
            <person name="Jia N."/>
            <person name="Wang J."/>
            <person name="Shi W."/>
            <person name="Du L."/>
            <person name="Sun Y."/>
            <person name="Zhan W."/>
            <person name="Jiang J.F."/>
            <person name="Wang Q."/>
            <person name="Zhang B."/>
            <person name="Ji P."/>
            <person name="Bell-Sakyi L."/>
            <person name="Cui X.M."/>
            <person name="Yuan T.T."/>
            <person name="Jiang B.G."/>
            <person name="Yang W.F."/>
            <person name="Lam T.T."/>
            <person name="Chang Q.C."/>
            <person name="Ding S.J."/>
            <person name="Wang X.J."/>
            <person name="Zhu J.G."/>
            <person name="Ruan X.D."/>
            <person name="Zhao L."/>
            <person name="Wei J.T."/>
            <person name="Ye R.Z."/>
            <person name="Que T.C."/>
            <person name="Du C.H."/>
            <person name="Zhou Y.H."/>
            <person name="Cheng J.X."/>
            <person name="Dai P.F."/>
            <person name="Guo W.B."/>
            <person name="Han X.H."/>
            <person name="Huang E.J."/>
            <person name="Li L.F."/>
            <person name="Wei W."/>
            <person name="Gao Y.C."/>
            <person name="Liu J.Z."/>
            <person name="Shao H.Z."/>
            <person name="Wang X."/>
            <person name="Wang C.C."/>
            <person name="Yang T.C."/>
            <person name="Huo Q.B."/>
            <person name="Li W."/>
            <person name="Chen H.Y."/>
            <person name="Chen S.E."/>
            <person name="Zhou L.G."/>
            <person name="Ni X.B."/>
            <person name="Tian J.H."/>
            <person name="Sheng Y."/>
            <person name="Liu T."/>
            <person name="Pan Y.S."/>
            <person name="Xia L.Y."/>
            <person name="Li J."/>
            <person name="Zhao F."/>
            <person name="Cao W.C."/>
        </authorList>
    </citation>
    <scope>NUCLEOTIDE SEQUENCE [LARGE SCALE GENOMIC DNA]</scope>
    <source>
        <strain evidence="1">Iper-2018</strain>
    </source>
</reference>
<protein>
    <submittedName>
        <fullName evidence="1">Uncharacterized protein</fullName>
    </submittedName>
</protein>
<keyword evidence="2" id="KW-1185">Reference proteome</keyword>
<dbReference type="EMBL" id="JABSTQ010009691">
    <property type="protein sequence ID" value="KAG0426747.1"/>
    <property type="molecule type" value="Genomic_DNA"/>
</dbReference>
<dbReference type="Proteomes" id="UP000805193">
    <property type="component" value="Unassembled WGS sequence"/>
</dbReference>
<name>A0AC60PZJ3_IXOPE</name>
<organism evidence="1 2">
    <name type="scientific">Ixodes persulcatus</name>
    <name type="common">Taiga tick</name>
    <dbReference type="NCBI Taxonomy" id="34615"/>
    <lineage>
        <taxon>Eukaryota</taxon>
        <taxon>Metazoa</taxon>
        <taxon>Ecdysozoa</taxon>
        <taxon>Arthropoda</taxon>
        <taxon>Chelicerata</taxon>
        <taxon>Arachnida</taxon>
        <taxon>Acari</taxon>
        <taxon>Parasitiformes</taxon>
        <taxon>Ixodida</taxon>
        <taxon>Ixodoidea</taxon>
        <taxon>Ixodidae</taxon>
        <taxon>Ixodinae</taxon>
        <taxon>Ixodes</taxon>
    </lineage>
</organism>
<accession>A0AC60PZJ3</accession>
<comment type="caution">
    <text evidence="1">The sequence shown here is derived from an EMBL/GenBank/DDBJ whole genome shotgun (WGS) entry which is preliminary data.</text>
</comment>
<gene>
    <name evidence="1" type="ORF">HPB47_026173</name>
</gene>
<proteinExistence type="predicted"/>
<evidence type="ECO:0000313" key="2">
    <source>
        <dbReference type="Proteomes" id="UP000805193"/>
    </source>
</evidence>